<dbReference type="Gene3D" id="3.40.50.300">
    <property type="entry name" value="P-loop containing nucleotide triphosphate hydrolases"/>
    <property type="match status" value="1"/>
</dbReference>
<feature type="domain" description="Sulfotransferase" evidence="4">
    <location>
        <begin position="116"/>
        <end position="278"/>
    </location>
</feature>
<evidence type="ECO:0000256" key="3">
    <source>
        <dbReference type="RuleBase" id="RU361155"/>
    </source>
</evidence>
<dbReference type="SUPFAM" id="SSF52540">
    <property type="entry name" value="P-loop containing nucleoside triphosphate hydrolases"/>
    <property type="match status" value="1"/>
</dbReference>
<sequence length="283" mass="32559">MTTQSLFLATSDSQDITNLVSQLPKETWFEEYDLYQCQGSWFLSAHLEGTLAVQKFFQARDDDIILASPPIAGTTWLKSLVPCIINCPRDDNNDPFMKNNPHGVVLTLDAQIYLKTIINPKDVFVSLWHFMNTTRTQEQGPFPIDKAFESFCNGIQFYGPNVDHALDYWNASFKLSKKIFFLKYEEMKKNPKEQVLELASFLGKSFANDEELDNVLWRSSFERLKNLAINKSGVERHSGLANSSFFRLGTIGDWKNNFTPDVQERLDQIIRLKYKGFGLDLEI</sequence>
<comment type="similarity">
    <text evidence="1 3">Belongs to the sulfotransferase 1 family.</text>
</comment>
<dbReference type="InterPro" id="IPR027417">
    <property type="entry name" value="P-loop_NTPase"/>
</dbReference>
<evidence type="ECO:0000259" key="4">
    <source>
        <dbReference type="Pfam" id="PF00685"/>
    </source>
</evidence>
<dbReference type="Pfam" id="PF00685">
    <property type="entry name" value="Sulfotransfer_1"/>
    <property type="match status" value="1"/>
</dbReference>
<accession>A0A2G5C3J2</accession>
<reference evidence="5 6" key="1">
    <citation type="submission" date="2017-09" db="EMBL/GenBank/DDBJ databases">
        <title>WGS assembly of Aquilegia coerulea Goldsmith.</title>
        <authorList>
            <person name="Hodges S."/>
            <person name="Kramer E."/>
            <person name="Nordborg M."/>
            <person name="Tomkins J."/>
            <person name="Borevitz J."/>
            <person name="Derieg N."/>
            <person name="Yan J."/>
            <person name="Mihaltcheva S."/>
            <person name="Hayes R.D."/>
            <person name="Rokhsar D."/>
        </authorList>
    </citation>
    <scope>NUCLEOTIDE SEQUENCE [LARGE SCALE GENOMIC DNA]</scope>
    <source>
        <strain evidence="6">cv. Goldsmith</strain>
    </source>
</reference>
<dbReference type="InterPro" id="IPR000863">
    <property type="entry name" value="Sulfotransferase_dom"/>
</dbReference>
<keyword evidence="2 3" id="KW-0808">Transferase</keyword>
<dbReference type="OrthoDB" id="205623at2759"/>
<dbReference type="InParanoid" id="A0A2G5C3J2"/>
<evidence type="ECO:0000313" key="5">
    <source>
        <dbReference type="EMBL" id="PIA25397.1"/>
    </source>
</evidence>
<dbReference type="GO" id="GO:0008146">
    <property type="term" value="F:sulfotransferase activity"/>
    <property type="evidence" value="ECO:0007669"/>
    <property type="project" value="InterPro"/>
</dbReference>
<dbReference type="EMBL" id="KZ305132">
    <property type="protein sequence ID" value="PIA25397.1"/>
    <property type="molecule type" value="Genomic_DNA"/>
</dbReference>
<protein>
    <recommendedName>
        <fullName evidence="3">Sulfotransferase</fullName>
        <ecNumber evidence="3">2.8.2.-</ecNumber>
    </recommendedName>
</protein>
<dbReference type="PANTHER" id="PTHR11783">
    <property type="entry name" value="SULFOTRANSFERASE SULT"/>
    <property type="match status" value="1"/>
</dbReference>
<evidence type="ECO:0000256" key="1">
    <source>
        <dbReference type="ARBA" id="ARBA00005771"/>
    </source>
</evidence>
<organism evidence="5 6">
    <name type="scientific">Aquilegia coerulea</name>
    <name type="common">Rocky mountain columbine</name>
    <dbReference type="NCBI Taxonomy" id="218851"/>
    <lineage>
        <taxon>Eukaryota</taxon>
        <taxon>Viridiplantae</taxon>
        <taxon>Streptophyta</taxon>
        <taxon>Embryophyta</taxon>
        <taxon>Tracheophyta</taxon>
        <taxon>Spermatophyta</taxon>
        <taxon>Magnoliopsida</taxon>
        <taxon>Ranunculales</taxon>
        <taxon>Ranunculaceae</taxon>
        <taxon>Thalictroideae</taxon>
        <taxon>Aquilegia</taxon>
    </lineage>
</organism>
<name>A0A2G5C3J2_AQUCA</name>
<dbReference type="EC" id="2.8.2.-" evidence="3"/>
<keyword evidence="6" id="KW-1185">Reference proteome</keyword>
<proteinExistence type="inferred from homology"/>
<dbReference type="Proteomes" id="UP000230069">
    <property type="component" value="Unassembled WGS sequence"/>
</dbReference>
<evidence type="ECO:0000256" key="2">
    <source>
        <dbReference type="ARBA" id="ARBA00022679"/>
    </source>
</evidence>
<gene>
    <name evidence="5" type="ORF">AQUCO_11600002v1</name>
</gene>
<dbReference type="AlphaFoldDB" id="A0A2G5C3J2"/>
<evidence type="ECO:0000313" key="6">
    <source>
        <dbReference type="Proteomes" id="UP000230069"/>
    </source>
</evidence>